<protein>
    <submittedName>
        <fullName evidence="2">Uncharacterized protein</fullName>
    </submittedName>
</protein>
<organism evidence="2 3">
    <name type="scientific">Puccinia coronata f. sp. avenae</name>
    <dbReference type="NCBI Taxonomy" id="200324"/>
    <lineage>
        <taxon>Eukaryota</taxon>
        <taxon>Fungi</taxon>
        <taxon>Dikarya</taxon>
        <taxon>Basidiomycota</taxon>
        <taxon>Pucciniomycotina</taxon>
        <taxon>Pucciniomycetes</taxon>
        <taxon>Pucciniales</taxon>
        <taxon>Pucciniaceae</taxon>
        <taxon>Puccinia</taxon>
    </lineage>
</organism>
<feature type="non-terminal residue" evidence="2">
    <location>
        <position position="60"/>
    </location>
</feature>
<accession>A0A2N5S060</accession>
<gene>
    <name evidence="2" type="ORF">PCASD_24146</name>
</gene>
<name>A0A2N5S060_9BASI</name>
<evidence type="ECO:0000313" key="3">
    <source>
        <dbReference type="Proteomes" id="UP000235392"/>
    </source>
</evidence>
<dbReference type="Proteomes" id="UP000235392">
    <property type="component" value="Unassembled WGS sequence"/>
</dbReference>
<sequence length="60" mass="6535">MPAHRPGPLELKLSPGARSGLIDNQSEGSCHGRQSKSQDVHDWGTKAALTSELLIRIIHH</sequence>
<reference evidence="2 3" key="1">
    <citation type="submission" date="2017-11" db="EMBL/GenBank/DDBJ databases">
        <title>De novo assembly and phasing of dikaryotic genomes from two isolates of Puccinia coronata f. sp. avenae, the causal agent of oat crown rust.</title>
        <authorList>
            <person name="Miller M.E."/>
            <person name="Zhang Y."/>
            <person name="Omidvar V."/>
            <person name="Sperschneider J."/>
            <person name="Schwessinger B."/>
            <person name="Raley C."/>
            <person name="Palmer J.M."/>
            <person name="Garnica D."/>
            <person name="Upadhyaya N."/>
            <person name="Rathjen J."/>
            <person name="Taylor J.M."/>
            <person name="Park R.F."/>
            <person name="Dodds P.N."/>
            <person name="Hirsch C.D."/>
            <person name="Kianian S.F."/>
            <person name="Figueroa M."/>
        </authorList>
    </citation>
    <scope>NUCLEOTIDE SEQUENCE [LARGE SCALE GENOMIC DNA]</scope>
    <source>
        <strain evidence="2">12SD80</strain>
    </source>
</reference>
<evidence type="ECO:0000256" key="1">
    <source>
        <dbReference type="SAM" id="MobiDB-lite"/>
    </source>
</evidence>
<dbReference type="EMBL" id="PGCI01001201">
    <property type="protein sequence ID" value="PLW06636.1"/>
    <property type="molecule type" value="Genomic_DNA"/>
</dbReference>
<dbReference type="AlphaFoldDB" id="A0A2N5S060"/>
<proteinExistence type="predicted"/>
<feature type="region of interest" description="Disordered" evidence="1">
    <location>
        <begin position="1"/>
        <end position="39"/>
    </location>
</feature>
<comment type="caution">
    <text evidence="2">The sequence shown here is derived from an EMBL/GenBank/DDBJ whole genome shotgun (WGS) entry which is preliminary data.</text>
</comment>
<evidence type="ECO:0000313" key="2">
    <source>
        <dbReference type="EMBL" id="PLW06636.1"/>
    </source>
</evidence>